<dbReference type="GO" id="GO:0019432">
    <property type="term" value="P:triglyceride biosynthetic process"/>
    <property type="evidence" value="ECO:0007669"/>
    <property type="project" value="TreeGrafter"/>
</dbReference>
<dbReference type="OrthoDB" id="8196708at2759"/>
<feature type="transmembrane region" description="Helical" evidence="1">
    <location>
        <begin position="20"/>
        <end position="42"/>
    </location>
</feature>
<feature type="domain" description="O-acyltransferase WSD1 C-terminal" evidence="2">
    <location>
        <begin position="536"/>
        <end position="678"/>
    </location>
</feature>
<dbReference type="PANTHER" id="PTHR31650:SF23">
    <property type="entry name" value="GH11223P"/>
    <property type="match status" value="1"/>
</dbReference>
<name>A0A9J6C2F0_POLVA</name>
<accession>A0A9J6C2F0</accession>
<evidence type="ECO:0000259" key="2">
    <source>
        <dbReference type="Pfam" id="PF06974"/>
    </source>
</evidence>
<protein>
    <recommendedName>
        <fullName evidence="2">O-acyltransferase WSD1 C-terminal domain-containing protein</fullName>
    </recommendedName>
</protein>
<keyword evidence="4" id="KW-1185">Reference proteome</keyword>
<organism evidence="3 4">
    <name type="scientific">Polypedilum vanderplanki</name>
    <name type="common">Sleeping chironomid midge</name>
    <dbReference type="NCBI Taxonomy" id="319348"/>
    <lineage>
        <taxon>Eukaryota</taxon>
        <taxon>Metazoa</taxon>
        <taxon>Ecdysozoa</taxon>
        <taxon>Arthropoda</taxon>
        <taxon>Hexapoda</taxon>
        <taxon>Insecta</taxon>
        <taxon>Pterygota</taxon>
        <taxon>Neoptera</taxon>
        <taxon>Endopterygota</taxon>
        <taxon>Diptera</taxon>
        <taxon>Nematocera</taxon>
        <taxon>Chironomoidea</taxon>
        <taxon>Chironomidae</taxon>
        <taxon>Chironominae</taxon>
        <taxon>Polypedilum</taxon>
        <taxon>Polypedilum</taxon>
    </lineage>
</organism>
<keyword evidence="1" id="KW-1133">Transmembrane helix</keyword>
<dbReference type="InterPro" id="IPR045034">
    <property type="entry name" value="O-acyltransferase_WSD1-like"/>
</dbReference>
<comment type="caution">
    <text evidence="3">The sequence shown here is derived from an EMBL/GenBank/DDBJ whole genome shotgun (WGS) entry which is preliminary data.</text>
</comment>
<dbReference type="InterPro" id="IPR009721">
    <property type="entry name" value="O-acyltransferase_WSD1_C"/>
</dbReference>
<keyword evidence="1" id="KW-0472">Membrane</keyword>
<dbReference type="GO" id="GO:0008374">
    <property type="term" value="F:O-acyltransferase activity"/>
    <property type="evidence" value="ECO:0007669"/>
    <property type="project" value="InterPro"/>
</dbReference>
<dbReference type="Proteomes" id="UP001107558">
    <property type="component" value="Chromosome 2"/>
</dbReference>
<dbReference type="PANTHER" id="PTHR31650">
    <property type="entry name" value="O-ACYLTRANSFERASE (WSD1-LIKE) FAMILY PROTEIN"/>
    <property type="match status" value="1"/>
</dbReference>
<evidence type="ECO:0000313" key="3">
    <source>
        <dbReference type="EMBL" id="KAG5676056.1"/>
    </source>
</evidence>
<dbReference type="EMBL" id="JADBJN010000002">
    <property type="protein sequence ID" value="KAG5676056.1"/>
    <property type="molecule type" value="Genomic_DNA"/>
</dbReference>
<gene>
    <name evidence="3" type="ORF">PVAND_005910</name>
</gene>
<evidence type="ECO:0000313" key="4">
    <source>
        <dbReference type="Proteomes" id="UP001107558"/>
    </source>
</evidence>
<keyword evidence="1" id="KW-0812">Transmembrane</keyword>
<proteinExistence type="predicted"/>
<dbReference type="Pfam" id="PF06974">
    <property type="entry name" value="WS_DGAT_C"/>
    <property type="match status" value="1"/>
</dbReference>
<reference evidence="3" key="1">
    <citation type="submission" date="2021-03" db="EMBL/GenBank/DDBJ databases">
        <title>Chromosome level genome of the anhydrobiotic midge Polypedilum vanderplanki.</title>
        <authorList>
            <person name="Yoshida Y."/>
            <person name="Kikawada T."/>
            <person name="Gusev O."/>
        </authorList>
    </citation>
    <scope>NUCLEOTIDE SEQUENCE</scope>
    <source>
        <strain evidence="3">NIAS01</strain>
        <tissue evidence="3">Whole body or cell culture</tissue>
    </source>
</reference>
<dbReference type="GO" id="GO:0005886">
    <property type="term" value="C:plasma membrane"/>
    <property type="evidence" value="ECO:0007669"/>
    <property type="project" value="TreeGrafter"/>
</dbReference>
<feature type="transmembrane region" description="Helical" evidence="1">
    <location>
        <begin position="364"/>
        <end position="382"/>
    </location>
</feature>
<sequence length="691" mass="80894">MKKKLQKRENSFWKFIRTTFYFGISIFLLPFVVTTFSVVTFYHKIKIFVLSKRYKYLDFARSNTVRTLVDTSKNPGILHFLVKVKGKCDLDEIRNAYNERLLNKKDKNGKFLYPRLKTILISCWNQYAFIKNFDNFKIENHIIMGPTSFRSQKIDESNIQECISSVVSKYMSCENPPWQIKLIPLSDNSSYYVLIRIHHLILDEQKNLNIGDMMLIDRSSGSKIISTISHDEKYLIQTPLDKIIKTPENLNSIYEDIHDAIISRWNEFVLKHDSLEHHDGVVKKPTNLQELFSSTVITFLNTYIDYKQQSPKVLKGSSDPQLHFRFLSGLLSTECERRQLSFRLGFTLFARALHPFNIIKNTTFFILKTICIWLFLSPFYILRELNALRRFVFLNEEISANSFCGFILTYTPMCFGAIKEIWILAEIVFTAPRLFIEQFIASIREDNSHYLNSALCGRKKVTWSETIPVKKLHTKALMNQMTYSEIIFSTISSCLLHYFEKIESEGRATKVPSNVSINFRSVPFSYLYGVNCSRNGVIGIQLPIADPSPRQFLTIREEIIYARQHQIMSYLLSLMQIRFDFFTTVIPNIWLKLFINFLSKKYPISVSLVLGIGEFEPKEMKTYYNAEIEDVIFFRTPQSNNSTSITVQRFRDKIRMSLMCDSNIEMQNLISDNFNTAFYKVPVMKRFLNLN</sequence>
<dbReference type="AlphaFoldDB" id="A0A9J6C2F0"/>
<evidence type="ECO:0000256" key="1">
    <source>
        <dbReference type="SAM" id="Phobius"/>
    </source>
</evidence>